<dbReference type="GeneTree" id="ENSGT00910000146859"/>
<dbReference type="Ensembl" id="ENSCATT00000048826.1">
    <property type="protein sequence ID" value="ENSCATP00000024600.1"/>
    <property type="gene ID" value="ENSCATG00000035813.1"/>
</dbReference>
<organism evidence="1 2">
    <name type="scientific">Cercocebus atys</name>
    <name type="common">Sooty mangabey</name>
    <name type="synonym">Cercocebus torquatus atys</name>
    <dbReference type="NCBI Taxonomy" id="9531"/>
    <lineage>
        <taxon>Eukaryota</taxon>
        <taxon>Metazoa</taxon>
        <taxon>Chordata</taxon>
        <taxon>Craniata</taxon>
        <taxon>Vertebrata</taxon>
        <taxon>Euteleostomi</taxon>
        <taxon>Mammalia</taxon>
        <taxon>Eutheria</taxon>
        <taxon>Euarchontoglires</taxon>
        <taxon>Primates</taxon>
        <taxon>Haplorrhini</taxon>
        <taxon>Catarrhini</taxon>
        <taxon>Cercopithecidae</taxon>
        <taxon>Cercopithecinae</taxon>
        <taxon>Cercocebus</taxon>
    </lineage>
</organism>
<protein>
    <submittedName>
        <fullName evidence="1">Uncharacterized protein</fullName>
    </submittedName>
</protein>
<name>A0A2K5MHB5_CERAT</name>
<reference evidence="1" key="1">
    <citation type="submission" date="2025-08" db="UniProtKB">
        <authorList>
            <consortium name="Ensembl"/>
        </authorList>
    </citation>
    <scope>IDENTIFICATION</scope>
</reference>
<proteinExistence type="predicted"/>
<dbReference type="OMA" id="CAFRGWW"/>
<sequence length="58" mass="6371">ISGSHLGLRDRIYRALGLDTVSGVCAFRAWWSSQATGHMKAKVSAADDHKCSLLELRK</sequence>
<accession>A0A2K5MHB5</accession>
<dbReference type="AlphaFoldDB" id="A0A2K5MHB5"/>
<evidence type="ECO:0000313" key="2">
    <source>
        <dbReference type="Proteomes" id="UP000233060"/>
    </source>
</evidence>
<keyword evidence="2" id="KW-1185">Reference proteome</keyword>
<dbReference type="Proteomes" id="UP000233060">
    <property type="component" value="Unassembled WGS sequence"/>
</dbReference>
<reference evidence="1" key="2">
    <citation type="submission" date="2025-09" db="UniProtKB">
        <authorList>
            <consortium name="Ensembl"/>
        </authorList>
    </citation>
    <scope>IDENTIFICATION</scope>
</reference>
<evidence type="ECO:0000313" key="1">
    <source>
        <dbReference type="Ensembl" id="ENSCATP00000024600.1"/>
    </source>
</evidence>